<reference evidence="2" key="1">
    <citation type="journal article" date="2019" name="Int. J. Syst. Evol. Microbiol.">
        <title>The Global Catalogue of Microorganisms (GCM) 10K type strain sequencing project: providing services to taxonomists for standard genome sequencing and annotation.</title>
        <authorList>
            <consortium name="The Broad Institute Genomics Platform"/>
            <consortium name="The Broad Institute Genome Sequencing Center for Infectious Disease"/>
            <person name="Wu L."/>
            <person name="Ma J."/>
        </authorList>
    </citation>
    <scope>NUCLEOTIDE SEQUENCE [LARGE SCALE GENOMIC DNA]</scope>
    <source>
        <strain evidence="2">JCM 31920</strain>
    </source>
</reference>
<accession>A0ABP8M246</accession>
<proteinExistence type="predicted"/>
<keyword evidence="2" id="KW-1185">Reference proteome</keyword>
<dbReference type="EMBL" id="BAABEY010000024">
    <property type="protein sequence ID" value="GAA4440719.1"/>
    <property type="molecule type" value="Genomic_DNA"/>
</dbReference>
<name>A0ABP8M246_9BACT</name>
<evidence type="ECO:0000313" key="2">
    <source>
        <dbReference type="Proteomes" id="UP001501508"/>
    </source>
</evidence>
<protein>
    <submittedName>
        <fullName evidence="1">Uncharacterized protein</fullName>
    </submittedName>
</protein>
<organism evidence="1 2">
    <name type="scientific">Ravibacter arvi</name>
    <dbReference type="NCBI Taxonomy" id="2051041"/>
    <lineage>
        <taxon>Bacteria</taxon>
        <taxon>Pseudomonadati</taxon>
        <taxon>Bacteroidota</taxon>
        <taxon>Cytophagia</taxon>
        <taxon>Cytophagales</taxon>
        <taxon>Spirosomataceae</taxon>
        <taxon>Ravibacter</taxon>
    </lineage>
</organism>
<dbReference type="RefSeq" id="WP_345029579.1">
    <property type="nucleotide sequence ID" value="NZ_BAABEY010000024.1"/>
</dbReference>
<gene>
    <name evidence="1" type="ORF">GCM10023091_24740</name>
</gene>
<dbReference type="Proteomes" id="UP001501508">
    <property type="component" value="Unassembled WGS sequence"/>
</dbReference>
<evidence type="ECO:0000313" key="1">
    <source>
        <dbReference type="EMBL" id="GAA4440719.1"/>
    </source>
</evidence>
<sequence length="341" mass="39451">MNNTSEKKVDVCVLFYGKAYNTIVTIKSLLHYSGQYIDTIYLIHEKMQPHNDVSGFFKVLDVFRDYKKVVYKPAYFYGLGGVDYERAKNDDAYRWSLPFQYALEHTDKKYLLVLHNDVLFHGDVVGSRMAYMNDTGHTYAGIGSLGQCWNCPLHHGQGCNGYTFQEHKVTAETYYELANRYPDLRRLDIGRRLVENGRVFPLPECRMNEHAALINTAIYRKECLPEGDSVCFGAVWDGADLGTVWFYQMVNKGYAFKQVILEDHGTHSPFNYTGSGVSSYSDRELYDLTERDAKAYFEQHYYPLKFGLSVRLQSAVYAAYYTSRRWAGKALLRFRKIFGMI</sequence>
<comment type="caution">
    <text evidence="1">The sequence shown here is derived from an EMBL/GenBank/DDBJ whole genome shotgun (WGS) entry which is preliminary data.</text>
</comment>